<evidence type="ECO:0000256" key="1">
    <source>
        <dbReference type="ARBA" id="ARBA00000085"/>
    </source>
</evidence>
<keyword evidence="9" id="KW-0812">Transmembrane</keyword>
<dbReference type="InterPro" id="IPR036097">
    <property type="entry name" value="HisK_dim/P_sf"/>
</dbReference>
<feature type="domain" description="Histidine kinase" evidence="10">
    <location>
        <begin position="351"/>
        <end position="573"/>
    </location>
</feature>
<keyword evidence="12" id="KW-1185">Reference proteome</keyword>
<evidence type="ECO:0000256" key="6">
    <source>
        <dbReference type="ARBA" id="ARBA00022777"/>
    </source>
</evidence>
<protein>
    <recommendedName>
        <fullName evidence="2">histidine kinase</fullName>
        <ecNumber evidence="2">2.7.13.3</ecNumber>
    </recommendedName>
</protein>
<keyword evidence="6 11" id="KW-0418">Kinase</keyword>
<evidence type="ECO:0000256" key="9">
    <source>
        <dbReference type="SAM" id="Phobius"/>
    </source>
</evidence>
<keyword evidence="4" id="KW-0808">Transferase</keyword>
<feature type="transmembrane region" description="Helical" evidence="9">
    <location>
        <begin position="299"/>
        <end position="322"/>
    </location>
</feature>
<dbReference type="PANTHER" id="PTHR43065:SF10">
    <property type="entry name" value="PEROXIDE STRESS-ACTIVATED HISTIDINE KINASE MAK3"/>
    <property type="match status" value="1"/>
</dbReference>
<evidence type="ECO:0000259" key="10">
    <source>
        <dbReference type="PROSITE" id="PS50109"/>
    </source>
</evidence>
<name>A0A0C1R143_9BACT</name>
<dbReference type="Gene3D" id="3.30.565.10">
    <property type="entry name" value="Histidine kinase-like ATPase, C-terminal domain"/>
    <property type="match status" value="1"/>
</dbReference>
<keyword evidence="9" id="KW-1133">Transmembrane helix</keyword>
<keyword evidence="8" id="KW-0902">Two-component regulatory system</keyword>
<dbReference type="GO" id="GO:0000155">
    <property type="term" value="F:phosphorelay sensor kinase activity"/>
    <property type="evidence" value="ECO:0007669"/>
    <property type="project" value="InterPro"/>
</dbReference>
<organism evidence="11 12">
    <name type="scientific">Geobacter soli</name>
    <dbReference type="NCBI Taxonomy" id="1510391"/>
    <lineage>
        <taxon>Bacteria</taxon>
        <taxon>Pseudomonadati</taxon>
        <taxon>Thermodesulfobacteriota</taxon>
        <taxon>Desulfuromonadia</taxon>
        <taxon>Geobacterales</taxon>
        <taxon>Geobacteraceae</taxon>
        <taxon>Geobacter</taxon>
    </lineage>
</organism>
<dbReference type="GO" id="GO:0005524">
    <property type="term" value="F:ATP binding"/>
    <property type="evidence" value="ECO:0007669"/>
    <property type="project" value="UniProtKB-KW"/>
</dbReference>
<dbReference type="SMART" id="SM00387">
    <property type="entry name" value="HATPase_c"/>
    <property type="match status" value="1"/>
</dbReference>
<evidence type="ECO:0000256" key="8">
    <source>
        <dbReference type="ARBA" id="ARBA00023012"/>
    </source>
</evidence>
<evidence type="ECO:0000313" key="11">
    <source>
        <dbReference type="EMBL" id="KIE44226.1"/>
    </source>
</evidence>
<dbReference type="PRINTS" id="PR00344">
    <property type="entry name" value="BCTRLSENSOR"/>
</dbReference>
<evidence type="ECO:0000313" key="12">
    <source>
        <dbReference type="Proteomes" id="UP000031433"/>
    </source>
</evidence>
<evidence type="ECO:0000256" key="7">
    <source>
        <dbReference type="ARBA" id="ARBA00022840"/>
    </source>
</evidence>
<dbReference type="SUPFAM" id="SSF55874">
    <property type="entry name" value="ATPase domain of HSP90 chaperone/DNA topoisomerase II/histidine kinase"/>
    <property type="match status" value="1"/>
</dbReference>
<keyword evidence="7" id="KW-0067">ATP-binding</keyword>
<dbReference type="CDD" id="cd00082">
    <property type="entry name" value="HisKA"/>
    <property type="match status" value="1"/>
</dbReference>
<dbReference type="PROSITE" id="PS50109">
    <property type="entry name" value="HIS_KIN"/>
    <property type="match status" value="1"/>
</dbReference>
<keyword evidence="3" id="KW-0597">Phosphoprotein</keyword>
<dbReference type="EMBL" id="JXBL01000001">
    <property type="protein sequence ID" value="KIE44226.1"/>
    <property type="molecule type" value="Genomic_DNA"/>
</dbReference>
<dbReference type="RefSeq" id="WP_039648400.1">
    <property type="nucleotide sequence ID" value="NZ_JXBL01000001.1"/>
</dbReference>
<evidence type="ECO:0000256" key="5">
    <source>
        <dbReference type="ARBA" id="ARBA00022741"/>
    </source>
</evidence>
<evidence type="ECO:0000256" key="4">
    <source>
        <dbReference type="ARBA" id="ARBA00022679"/>
    </source>
</evidence>
<sequence length="578" mass="65831">MIKTIEGNKNRIITVTFILLFGMFCFFSLADLHKRMSDYRFFATKINAIIQKTYVSETSYLNLRMINYVTAIIDERGVTNLIKDRDRPGLKKIFDPVYWDFAKRFVPVISLVIVDSEQHILYQKLDTALKMHATGLKSTTLEAAIKDRKPAYGFETDAFPLHYSISVPVLDKTTNRVAGAIEVGINPAWFHFKLRWFLDNIKTAIVVKNKSLDQETAYSSLPDEYAFIVNQDLRKNDIRFFESILRRIIMSKDILDLKVGDRYYIISTSPLLLTHHKEEAGRLLVAYDMTEFRNRQWGYIYVWLIFFASTACLMLLVSFIGFRKYERIITDQGKKLAHRSKQCALGEMLSYIGHQWRQPLNTLSLTVQNIELQNRLGKLDGPMLEKQVALANRNIEYLTQVIEDWRSLLISGTTRQVIDLADSVNRAIGIVAPALESCRIHVDNRITGSTKTLGFVNDLVQLTVNILLNAKDALATREGARIIQLSTSEEGDIVTVTFQDSGGGIPERLLEKVFEAYLTTKDDLAGTGLGLYLCRQIAENLDSGKVWAENREFEVDGTRLFGACISLQFKKLSEGVPV</sequence>
<dbReference type="InterPro" id="IPR036890">
    <property type="entry name" value="HATPase_C_sf"/>
</dbReference>
<feature type="transmembrane region" description="Helical" evidence="9">
    <location>
        <begin position="12"/>
        <end position="30"/>
    </location>
</feature>
<dbReference type="InterPro" id="IPR003594">
    <property type="entry name" value="HATPase_dom"/>
</dbReference>
<gene>
    <name evidence="11" type="ORF">SE37_12790</name>
</gene>
<reference evidence="11 12" key="1">
    <citation type="submission" date="2015-01" db="EMBL/GenBank/DDBJ databases">
        <title>Genome sequence of the anaerobic bacterium Geobacter soli GSS01, a dissimilatory Fe(III) reducer from soil.</title>
        <authorList>
            <person name="Yang G."/>
            <person name="Zhou S."/>
        </authorList>
    </citation>
    <scope>NUCLEOTIDE SEQUENCE [LARGE SCALE GENOMIC DNA]</scope>
    <source>
        <strain evidence="11 12">GSS01</strain>
    </source>
</reference>
<keyword evidence="5" id="KW-0547">Nucleotide-binding</keyword>
<dbReference type="Gene3D" id="1.10.287.130">
    <property type="match status" value="1"/>
</dbReference>
<dbReference type="SUPFAM" id="SSF47384">
    <property type="entry name" value="Homodimeric domain of signal transducing histidine kinase"/>
    <property type="match status" value="1"/>
</dbReference>
<dbReference type="InterPro" id="IPR005467">
    <property type="entry name" value="His_kinase_dom"/>
</dbReference>
<dbReference type="Proteomes" id="UP000031433">
    <property type="component" value="Unassembled WGS sequence"/>
</dbReference>
<comment type="caution">
    <text evidence="11">The sequence shown here is derived from an EMBL/GenBank/DDBJ whole genome shotgun (WGS) entry which is preliminary data.</text>
</comment>
<keyword evidence="9" id="KW-0472">Membrane</keyword>
<accession>A0A0C1R143</accession>
<dbReference type="AlphaFoldDB" id="A0A0C1R143"/>
<dbReference type="Pfam" id="PF02518">
    <property type="entry name" value="HATPase_c"/>
    <property type="match status" value="1"/>
</dbReference>
<evidence type="ECO:0000256" key="2">
    <source>
        <dbReference type="ARBA" id="ARBA00012438"/>
    </source>
</evidence>
<dbReference type="PANTHER" id="PTHR43065">
    <property type="entry name" value="SENSOR HISTIDINE KINASE"/>
    <property type="match status" value="1"/>
</dbReference>
<evidence type="ECO:0000256" key="3">
    <source>
        <dbReference type="ARBA" id="ARBA00022553"/>
    </source>
</evidence>
<comment type="catalytic activity">
    <reaction evidence="1">
        <text>ATP + protein L-histidine = ADP + protein N-phospho-L-histidine.</text>
        <dbReference type="EC" id="2.7.13.3"/>
    </reaction>
</comment>
<dbReference type="EC" id="2.7.13.3" evidence="2"/>
<proteinExistence type="predicted"/>
<dbReference type="InterPro" id="IPR004358">
    <property type="entry name" value="Sig_transdc_His_kin-like_C"/>
</dbReference>
<dbReference type="InterPro" id="IPR003661">
    <property type="entry name" value="HisK_dim/P_dom"/>
</dbReference>